<dbReference type="VEuPathDB" id="GiardiaDB:SS50377_28545"/>
<feature type="transmembrane region" description="Helical" evidence="1">
    <location>
        <begin position="15"/>
        <end position="40"/>
    </location>
</feature>
<name>V6LLP2_9EUKA</name>
<protein>
    <submittedName>
        <fullName evidence="2">Uncharacterized protein</fullName>
    </submittedName>
</protein>
<keyword evidence="1" id="KW-0472">Membrane</keyword>
<dbReference type="Proteomes" id="UP000018208">
    <property type="component" value="Unassembled WGS sequence"/>
</dbReference>
<dbReference type="AlphaFoldDB" id="V6LLP2"/>
<evidence type="ECO:0000313" key="4">
    <source>
        <dbReference type="Proteomes" id="UP000018208"/>
    </source>
</evidence>
<sequence length="133" mass="14775">MKVLRDDDDLSNTSAVLIAIVVLLMAFIIGGSITFCCFFNKVQREYKIMMENCICSVQEITTNSQIQSNVINSTAAPNQYMQINQVRLPTAWGGRVAASASKNNVTILPPINSQNDNTIKPPQVFPELPKLYH</sequence>
<evidence type="ECO:0000313" key="2">
    <source>
        <dbReference type="EMBL" id="EST41624.1"/>
    </source>
</evidence>
<evidence type="ECO:0000313" key="3">
    <source>
        <dbReference type="EMBL" id="KAH0569591.1"/>
    </source>
</evidence>
<keyword evidence="1" id="KW-0812">Transmembrane</keyword>
<gene>
    <name evidence="2" type="ORF">SS50377_18977</name>
    <name evidence="3" type="ORF">SS50377_28545</name>
</gene>
<proteinExistence type="predicted"/>
<accession>V6LLP2</accession>
<evidence type="ECO:0000256" key="1">
    <source>
        <dbReference type="SAM" id="Phobius"/>
    </source>
</evidence>
<dbReference type="EMBL" id="AUWU02000009">
    <property type="protein sequence ID" value="KAH0569591.1"/>
    <property type="molecule type" value="Genomic_DNA"/>
</dbReference>
<reference evidence="3" key="2">
    <citation type="submission" date="2020-12" db="EMBL/GenBank/DDBJ databases">
        <title>New Spironucleus salmonicida genome in near-complete chromosomes.</title>
        <authorList>
            <person name="Xu F."/>
            <person name="Kurt Z."/>
            <person name="Jimenez-Gonzalez A."/>
            <person name="Astvaldsson A."/>
            <person name="Andersson J.O."/>
            <person name="Svard S.G."/>
        </authorList>
    </citation>
    <scope>NUCLEOTIDE SEQUENCE</scope>
    <source>
        <strain evidence="3">ATCC 50377</strain>
    </source>
</reference>
<organism evidence="2">
    <name type="scientific">Spironucleus salmonicida</name>
    <dbReference type="NCBI Taxonomy" id="348837"/>
    <lineage>
        <taxon>Eukaryota</taxon>
        <taxon>Metamonada</taxon>
        <taxon>Diplomonadida</taxon>
        <taxon>Hexamitidae</taxon>
        <taxon>Hexamitinae</taxon>
        <taxon>Spironucleus</taxon>
    </lineage>
</organism>
<keyword evidence="4" id="KW-1185">Reference proteome</keyword>
<reference evidence="2 3" key="1">
    <citation type="journal article" date="2014" name="PLoS Genet.">
        <title>The Genome of Spironucleus salmonicida Highlights a Fish Pathogen Adapted to Fluctuating Environments.</title>
        <authorList>
            <person name="Xu F."/>
            <person name="Jerlstrom-Hultqvist J."/>
            <person name="Einarsson E."/>
            <person name="Astvaldsson A."/>
            <person name="Svard S.G."/>
            <person name="Andersson J.O."/>
        </authorList>
    </citation>
    <scope>NUCLEOTIDE SEQUENCE</scope>
    <source>
        <strain evidence="3">ATCC 50377</strain>
    </source>
</reference>
<keyword evidence="1" id="KW-1133">Transmembrane helix</keyword>
<dbReference type="EMBL" id="KI546169">
    <property type="protein sequence ID" value="EST41624.1"/>
    <property type="molecule type" value="Genomic_DNA"/>
</dbReference>